<dbReference type="InterPro" id="IPR033214">
    <property type="entry name" value="AKIP1"/>
</dbReference>
<proteinExistence type="predicted"/>
<feature type="compositionally biased region" description="Basic residues" evidence="1">
    <location>
        <begin position="51"/>
        <end position="61"/>
    </location>
</feature>
<feature type="region of interest" description="Disordered" evidence="1">
    <location>
        <begin position="51"/>
        <end position="82"/>
    </location>
</feature>
<keyword evidence="3" id="KW-1185">Reference proteome</keyword>
<dbReference type="GO" id="GO:1901222">
    <property type="term" value="P:regulation of non-canonical NF-kappaB signal transduction"/>
    <property type="evidence" value="ECO:0007669"/>
    <property type="project" value="InterPro"/>
</dbReference>
<accession>A0A556TQY0</accession>
<gene>
    <name evidence="2" type="ORF">Baya_2938</name>
</gene>
<name>A0A556TQY0_BAGYA</name>
<comment type="caution">
    <text evidence="2">The sequence shown here is derived from an EMBL/GenBank/DDBJ whole genome shotgun (WGS) entry which is preliminary data.</text>
</comment>
<dbReference type="AlphaFoldDB" id="A0A556TQY0"/>
<evidence type="ECO:0000313" key="3">
    <source>
        <dbReference type="Proteomes" id="UP000319801"/>
    </source>
</evidence>
<evidence type="ECO:0008006" key="4">
    <source>
        <dbReference type="Google" id="ProtNLM"/>
    </source>
</evidence>
<sequence length="122" mass="13606">MKHFLDTQISSPSVNLATVKSAEILMAGRCWLESSLDRSSKLGLEVLQRAKRRSERWKSGRTSRQDDSDTEKHSEDLSEPEDFLVEVSPGTYAITAAMPDAGPQTRVVHINAGESMRLTFNL</sequence>
<evidence type="ECO:0000313" key="2">
    <source>
        <dbReference type="EMBL" id="TSK38522.1"/>
    </source>
</evidence>
<evidence type="ECO:0000256" key="1">
    <source>
        <dbReference type="SAM" id="MobiDB-lite"/>
    </source>
</evidence>
<dbReference type="OrthoDB" id="5945634at2759"/>
<dbReference type="Proteomes" id="UP000319801">
    <property type="component" value="Unassembled WGS sequence"/>
</dbReference>
<dbReference type="PANTHER" id="PTHR14330">
    <property type="entry name" value="A-KINASE-INTERACTING PROTEIN 1"/>
    <property type="match status" value="1"/>
</dbReference>
<organism evidence="2 3">
    <name type="scientific">Bagarius yarrelli</name>
    <name type="common">Goonch</name>
    <name type="synonym">Bagrus yarrelli</name>
    <dbReference type="NCBI Taxonomy" id="175774"/>
    <lineage>
        <taxon>Eukaryota</taxon>
        <taxon>Metazoa</taxon>
        <taxon>Chordata</taxon>
        <taxon>Craniata</taxon>
        <taxon>Vertebrata</taxon>
        <taxon>Euteleostomi</taxon>
        <taxon>Actinopterygii</taxon>
        <taxon>Neopterygii</taxon>
        <taxon>Teleostei</taxon>
        <taxon>Ostariophysi</taxon>
        <taxon>Siluriformes</taxon>
        <taxon>Sisoridae</taxon>
        <taxon>Sisorinae</taxon>
        <taxon>Bagarius</taxon>
    </lineage>
</organism>
<dbReference type="EMBL" id="VCAZ01000011">
    <property type="protein sequence ID" value="TSK38522.1"/>
    <property type="molecule type" value="Genomic_DNA"/>
</dbReference>
<dbReference type="GO" id="GO:0005654">
    <property type="term" value="C:nucleoplasm"/>
    <property type="evidence" value="ECO:0007669"/>
    <property type="project" value="TreeGrafter"/>
</dbReference>
<reference evidence="2 3" key="1">
    <citation type="journal article" date="2019" name="Genome Biol. Evol.">
        <title>Whole-Genome Sequencing of the Giant Devil Catfish, Bagarius yarrelli.</title>
        <authorList>
            <person name="Jiang W."/>
            <person name="Lv Y."/>
            <person name="Cheng L."/>
            <person name="Yang K."/>
            <person name="Chao B."/>
            <person name="Wang X."/>
            <person name="Li Y."/>
            <person name="Pan X."/>
            <person name="You X."/>
            <person name="Zhang Y."/>
            <person name="Yang J."/>
            <person name="Li J."/>
            <person name="Zhang X."/>
            <person name="Liu S."/>
            <person name="Sun C."/>
            <person name="Yang J."/>
            <person name="Shi Q."/>
        </authorList>
    </citation>
    <scope>NUCLEOTIDE SEQUENCE [LARGE SCALE GENOMIC DNA]</scope>
    <source>
        <strain evidence="2">JWS20170419001</strain>
        <tissue evidence="2">Muscle</tissue>
    </source>
</reference>
<dbReference type="PANTHER" id="PTHR14330:SF2">
    <property type="entry name" value="A-KINASE-INTERACTING PROTEIN 1"/>
    <property type="match status" value="1"/>
</dbReference>
<feature type="compositionally biased region" description="Basic and acidic residues" evidence="1">
    <location>
        <begin position="63"/>
        <end position="76"/>
    </location>
</feature>
<protein>
    <recommendedName>
        <fullName evidence="4">A-kinase-interacting protein 1</fullName>
    </recommendedName>
</protein>